<dbReference type="RefSeq" id="WP_189554648.1">
    <property type="nucleotide sequence ID" value="NZ_BMTP01000025.1"/>
</dbReference>
<sequence length="421" mass="47438">MSVENAPISYDFHGDEPFSTPFRDIKPEDIHLYLDLDTKVGKNTCGQKCTHCWFVNYEKVYDKSFAMEEGPLILAGLQSHGYHVYPRYVDSFAYEGAFMRIYGPANNREFRQESDHKPTETMEKGDAWTSGRPLLADNYEELLDLAVLNGYGTISITYHGVIGEDLAVTDHRDYPIKGVFSGAETEEVVRRIAAYNEKHRDGRGAGEEVAFRVNIGVTIGRHNNGREALERYAHYFNKLGVDTVRFNNFTDHGGRHPELRLSREEVEQAYRDFKWLHENVALDFQLGVSEDFGTFGIKAMGFPGHVGWCRAGRQLFAAIPAEESVLSETEDGRREKIGDIVGCVNTFEPHLGILVRTVAGDGAKTTYDVEFDHDAIEAFTAKRLAGVYKDGCFATELSEEMGLVSRVPQRRRLPLLVTSEA</sequence>
<reference evidence="1" key="2">
    <citation type="submission" date="2020-09" db="EMBL/GenBank/DDBJ databases">
        <authorList>
            <person name="Sun Q."/>
            <person name="Ohkuma M."/>
        </authorList>
    </citation>
    <scope>NUCLEOTIDE SEQUENCE</scope>
    <source>
        <strain evidence="1">JCM 4391</strain>
    </source>
</reference>
<name>A0A918M7D8_9ACTN</name>
<organism evidence="1 2">
    <name type="scientific">Streptomyces lavendofoliae</name>
    <dbReference type="NCBI Taxonomy" id="67314"/>
    <lineage>
        <taxon>Bacteria</taxon>
        <taxon>Bacillati</taxon>
        <taxon>Actinomycetota</taxon>
        <taxon>Actinomycetes</taxon>
        <taxon>Kitasatosporales</taxon>
        <taxon>Streptomycetaceae</taxon>
        <taxon>Streptomyces</taxon>
    </lineage>
</organism>
<dbReference type="EMBL" id="BMTP01000025">
    <property type="protein sequence ID" value="GGU65437.1"/>
    <property type="molecule type" value="Genomic_DNA"/>
</dbReference>
<evidence type="ECO:0000313" key="1">
    <source>
        <dbReference type="EMBL" id="GGU65437.1"/>
    </source>
</evidence>
<gene>
    <name evidence="1" type="ORF">GCM10010274_62620</name>
</gene>
<keyword evidence="2" id="KW-1185">Reference proteome</keyword>
<accession>A0A918M7D8</accession>
<proteinExistence type="predicted"/>
<dbReference type="Proteomes" id="UP000636661">
    <property type="component" value="Unassembled WGS sequence"/>
</dbReference>
<evidence type="ECO:0000313" key="2">
    <source>
        <dbReference type="Proteomes" id="UP000636661"/>
    </source>
</evidence>
<dbReference type="InterPro" id="IPR058240">
    <property type="entry name" value="rSAM_sf"/>
</dbReference>
<evidence type="ECO:0008006" key="3">
    <source>
        <dbReference type="Google" id="ProtNLM"/>
    </source>
</evidence>
<comment type="caution">
    <text evidence="1">The sequence shown here is derived from an EMBL/GenBank/DDBJ whole genome shotgun (WGS) entry which is preliminary data.</text>
</comment>
<dbReference type="AlphaFoldDB" id="A0A918M7D8"/>
<protein>
    <recommendedName>
        <fullName evidence="3">Radical SAM protein</fullName>
    </recommendedName>
</protein>
<dbReference type="SUPFAM" id="SSF102114">
    <property type="entry name" value="Radical SAM enzymes"/>
    <property type="match status" value="1"/>
</dbReference>
<reference evidence="1" key="1">
    <citation type="journal article" date="2014" name="Int. J. Syst. Evol. Microbiol.">
        <title>Complete genome sequence of Corynebacterium casei LMG S-19264T (=DSM 44701T), isolated from a smear-ripened cheese.</title>
        <authorList>
            <consortium name="US DOE Joint Genome Institute (JGI-PGF)"/>
            <person name="Walter F."/>
            <person name="Albersmeier A."/>
            <person name="Kalinowski J."/>
            <person name="Ruckert C."/>
        </authorList>
    </citation>
    <scope>NUCLEOTIDE SEQUENCE</scope>
    <source>
        <strain evidence="1">JCM 4391</strain>
    </source>
</reference>